<proteinExistence type="predicted"/>
<dbReference type="AlphaFoldDB" id="A0AAV4WMB9"/>
<accession>A0AAV4WMB9</accession>
<protein>
    <submittedName>
        <fullName evidence="2">Uncharacterized protein</fullName>
    </submittedName>
</protein>
<keyword evidence="3" id="KW-1185">Reference proteome</keyword>
<dbReference type="Proteomes" id="UP001054837">
    <property type="component" value="Unassembled WGS sequence"/>
</dbReference>
<reference evidence="2 3" key="1">
    <citation type="submission" date="2021-06" db="EMBL/GenBank/DDBJ databases">
        <title>Caerostris darwini draft genome.</title>
        <authorList>
            <person name="Kono N."/>
            <person name="Arakawa K."/>
        </authorList>
    </citation>
    <scope>NUCLEOTIDE SEQUENCE [LARGE SCALE GENOMIC DNA]</scope>
</reference>
<name>A0AAV4WMB9_9ARAC</name>
<evidence type="ECO:0000313" key="2">
    <source>
        <dbReference type="EMBL" id="GIY84036.1"/>
    </source>
</evidence>
<evidence type="ECO:0000313" key="3">
    <source>
        <dbReference type="Proteomes" id="UP001054837"/>
    </source>
</evidence>
<organism evidence="2 3">
    <name type="scientific">Caerostris darwini</name>
    <dbReference type="NCBI Taxonomy" id="1538125"/>
    <lineage>
        <taxon>Eukaryota</taxon>
        <taxon>Metazoa</taxon>
        <taxon>Ecdysozoa</taxon>
        <taxon>Arthropoda</taxon>
        <taxon>Chelicerata</taxon>
        <taxon>Arachnida</taxon>
        <taxon>Araneae</taxon>
        <taxon>Araneomorphae</taxon>
        <taxon>Entelegynae</taxon>
        <taxon>Araneoidea</taxon>
        <taxon>Araneidae</taxon>
        <taxon>Caerostris</taxon>
    </lineage>
</organism>
<feature type="region of interest" description="Disordered" evidence="1">
    <location>
        <begin position="25"/>
        <end position="90"/>
    </location>
</feature>
<feature type="compositionally biased region" description="Basic and acidic residues" evidence="1">
    <location>
        <begin position="38"/>
        <end position="54"/>
    </location>
</feature>
<dbReference type="EMBL" id="BPLQ01014882">
    <property type="protein sequence ID" value="GIY84036.1"/>
    <property type="molecule type" value="Genomic_DNA"/>
</dbReference>
<evidence type="ECO:0000256" key="1">
    <source>
        <dbReference type="SAM" id="MobiDB-lite"/>
    </source>
</evidence>
<gene>
    <name evidence="2" type="ORF">CDAR_396021</name>
</gene>
<sequence>MRKLSGYRFWHGGFHFLGVFRKPKRANHQSFGSKPNKQRVEGRTIENENHKSMDAKLCSKRWRPPTPPDASPQLSYLNESDLLRNAESPI</sequence>
<comment type="caution">
    <text evidence="2">The sequence shown here is derived from an EMBL/GenBank/DDBJ whole genome shotgun (WGS) entry which is preliminary data.</text>
</comment>